<evidence type="ECO:0000256" key="8">
    <source>
        <dbReference type="ARBA" id="ARBA00023136"/>
    </source>
</evidence>
<dbReference type="AlphaFoldDB" id="A0A150RZW9"/>
<accession>A0A150RZW9</accession>
<evidence type="ECO:0000313" key="11">
    <source>
        <dbReference type="Proteomes" id="UP000075635"/>
    </source>
</evidence>
<name>A0A150RZW9_SORCE</name>
<dbReference type="NCBIfam" id="TIGR00380">
    <property type="entry name" value="cobal_cbiB"/>
    <property type="match status" value="1"/>
</dbReference>
<evidence type="ECO:0000256" key="5">
    <source>
        <dbReference type="ARBA" id="ARBA00022573"/>
    </source>
</evidence>
<dbReference type="GO" id="GO:0009236">
    <property type="term" value="P:cobalamin biosynthetic process"/>
    <property type="evidence" value="ECO:0007669"/>
    <property type="project" value="UniProtKB-UniRule"/>
</dbReference>
<evidence type="ECO:0000256" key="2">
    <source>
        <dbReference type="ARBA" id="ARBA00004953"/>
    </source>
</evidence>
<keyword evidence="6 9" id="KW-0812">Transmembrane</keyword>
<keyword evidence="5 9" id="KW-0169">Cobalamin biosynthesis</keyword>
<evidence type="ECO:0000256" key="1">
    <source>
        <dbReference type="ARBA" id="ARBA00004651"/>
    </source>
</evidence>
<proteinExistence type="inferred from homology"/>
<dbReference type="PANTHER" id="PTHR34308:SF1">
    <property type="entry name" value="COBALAMIN BIOSYNTHESIS PROTEIN CBIB"/>
    <property type="match status" value="1"/>
</dbReference>
<sequence>MTAAAALLVAVALDLACGEPPARVHPVVWMGAAINAMKRRAPTGGRAAELLWGALMALAVPSLFAALGAGLAALIDPHPVFRFTLLGLFLKPTFALGALRDAALGVRDALATGDVPAARDALRSLCSRDPSELDEPALVAASIESVAENASDSFVAPLFYFALFGLPGALFYRAVNTLDAMVGYHGRYEYLGKASARLDDALNFVPARLTALFLLAAGWLRGADARRGLAVLLRDGGRTESPNAGRPMAAMAGLLQVELEKRGHYRLGDPAAPLRRELIDEACRIVVLAALLFAAALGVALAAVSLGEDPWR</sequence>
<dbReference type="EMBL" id="JEMB01001655">
    <property type="protein sequence ID" value="KYF85670.1"/>
    <property type="molecule type" value="Genomic_DNA"/>
</dbReference>
<evidence type="ECO:0000256" key="4">
    <source>
        <dbReference type="ARBA" id="ARBA00022475"/>
    </source>
</evidence>
<evidence type="ECO:0000256" key="3">
    <source>
        <dbReference type="ARBA" id="ARBA00006263"/>
    </source>
</evidence>
<gene>
    <name evidence="9" type="primary">cobD</name>
    <name evidence="10" type="ORF">BE17_47235</name>
</gene>
<comment type="subcellular location">
    <subcellularLocation>
        <location evidence="1 9">Cell membrane</location>
        <topology evidence="1 9">Multi-pass membrane protein</topology>
    </subcellularLocation>
</comment>
<keyword evidence="7 9" id="KW-1133">Transmembrane helix</keyword>
<evidence type="ECO:0000256" key="6">
    <source>
        <dbReference type="ARBA" id="ARBA00022692"/>
    </source>
</evidence>
<comment type="caution">
    <text evidence="10">The sequence shown here is derived from an EMBL/GenBank/DDBJ whole genome shotgun (WGS) entry which is preliminary data.</text>
</comment>
<feature type="transmembrane region" description="Helical" evidence="9">
    <location>
        <begin position="154"/>
        <end position="175"/>
    </location>
</feature>
<dbReference type="GO" id="GO:0015420">
    <property type="term" value="F:ABC-type vitamin B12 transporter activity"/>
    <property type="evidence" value="ECO:0007669"/>
    <property type="project" value="UniProtKB-UniRule"/>
</dbReference>
<keyword evidence="4 9" id="KW-1003">Cell membrane</keyword>
<dbReference type="Proteomes" id="UP000075635">
    <property type="component" value="Unassembled WGS sequence"/>
</dbReference>
<dbReference type="GO" id="GO:0005886">
    <property type="term" value="C:plasma membrane"/>
    <property type="evidence" value="ECO:0007669"/>
    <property type="project" value="UniProtKB-SubCell"/>
</dbReference>
<feature type="transmembrane region" description="Helical" evidence="9">
    <location>
        <begin position="285"/>
        <end position="306"/>
    </location>
</feature>
<comment type="pathway">
    <text evidence="2 9">Cofactor biosynthesis; adenosylcobalamin biosynthesis.</text>
</comment>
<dbReference type="InterPro" id="IPR004485">
    <property type="entry name" value="Cobalamin_biosynth_CobD/CbiB"/>
</dbReference>
<dbReference type="HAMAP" id="MF_00024">
    <property type="entry name" value="CobD_CbiB"/>
    <property type="match status" value="1"/>
</dbReference>
<dbReference type="PANTHER" id="PTHR34308">
    <property type="entry name" value="COBALAMIN BIOSYNTHESIS PROTEIN CBIB"/>
    <property type="match status" value="1"/>
</dbReference>
<evidence type="ECO:0000313" key="10">
    <source>
        <dbReference type="EMBL" id="KYF85670.1"/>
    </source>
</evidence>
<dbReference type="UniPathway" id="UPA00148"/>
<organism evidence="10 11">
    <name type="scientific">Sorangium cellulosum</name>
    <name type="common">Polyangium cellulosum</name>
    <dbReference type="NCBI Taxonomy" id="56"/>
    <lineage>
        <taxon>Bacteria</taxon>
        <taxon>Pseudomonadati</taxon>
        <taxon>Myxococcota</taxon>
        <taxon>Polyangia</taxon>
        <taxon>Polyangiales</taxon>
        <taxon>Polyangiaceae</taxon>
        <taxon>Sorangium</taxon>
    </lineage>
</organism>
<dbReference type="Pfam" id="PF03186">
    <property type="entry name" value="CobD_Cbib"/>
    <property type="match status" value="1"/>
</dbReference>
<feature type="transmembrane region" description="Helical" evidence="9">
    <location>
        <begin position="50"/>
        <end position="75"/>
    </location>
</feature>
<dbReference type="GO" id="GO:0048472">
    <property type="term" value="F:threonine-phosphate decarboxylase activity"/>
    <property type="evidence" value="ECO:0007669"/>
    <property type="project" value="InterPro"/>
</dbReference>
<evidence type="ECO:0000256" key="9">
    <source>
        <dbReference type="HAMAP-Rule" id="MF_00024"/>
    </source>
</evidence>
<comment type="similarity">
    <text evidence="3 9">Belongs to the CobD/CbiB family.</text>
</comment>
<reference evidence="10 11" key="1">
    <citation type="submission" date="2014-02" db="EMBL/GenBank/DDBJ databases">
        <title>The small core and large imbalanced accessory genome model reveals a collaborative survival strategy of Sorangium cellulosum strains in nature.</title>
        <authorList>
            <person name="Han K."/>
            <person name="Peng R."/>
            <person name="Blom J."/>
            <person name="Li Y.-Z."/>
        </authorList>
    </citation>
    <scope>NUCLEOTIDE SEQUENCE [LARGE SCALE GENOMIC DNA]</scope>
    <source>
        <strain evidence="10 11">So0011-07</strain>
    </source>
</reference>
<comment type="caution">
    <text evidence="9">Lacks conserved residue(s) required for the propagation of feature annotation.</text>
</comment>
<protein>
    <recommendedName>
        <fullName evidence="9">Cobalamin biosynthesis protein CobD</fullName>
    </recommendedName>
</protein>
<evidence type="ECO:0000256" key="7">
    <source>
        <dbReference type="ARBA" id="ARBA00022989"/>
    </source>
</evidence>
<comment type="function">
    <text evidence="9">Converts cobyric acid to cobinamide by the addition of aminopropanol on the F carboxylic group.</text>
</comment>
<keyword evidence="8 9" id="KW-0472">Membrane</keyword>